<dbReference type="Proteomes" id="UP000307440">
    <property type="component" value="Unassembled WGS sequence"/>
</dbReference>
<gene>
    <name evidence="1" type="ORF">FA15DRAFT_665368</name>
</gene>
<dbReference type="AlphaFoldDB" id="A0A5C3L6V0"/>
<reference evidence="1 2" key="1">
    <citation type="journal article" date="2019" name="Nat. Ecol. Evol.">
        <title>Megaphylogeny resolves global patterns of mushroom evolution.</title>
        <authorList>
            <person name="Varga T."/>
            <person name="Krizsan K."/>
            <person name="Foldi C."/>
            <person name="Dima B."/>
            <person name="Sanchez-Garcia M."/>
            <person name="Sanchez-Ramirez S."/>
            <person name="Szollosi G.J."/>
            <person name="Szarkandi J.G."/>
            <person name="Papp V."/>
            <person name="Albert L."/>
            <person name="Andreopoulos W."/>
            <person name="Angelini C."/>
            <person name="Antonin V."/>
            <person name="Barry K.W."/>
            <person name="Bougher N.L."/>
            <person name="Buchanan P."/>
            <person name="Buyck B."/>
            <person name="Bense V."/>
            <person name="Catcheside P."/>
            <person name="Chovatia M."/>
            <person name="Cooper J."/>
            <person name="Damon W."/>
            <person name="Desjardin D."/>
            <person name="Finy P."/>
            <person name="Geml J."/>
            <person name="Haridas S."/>
            <person name="Hughes K."/>
            <person name="Justo A."/>
            <person name="Karasinski D."/>
            <person name="Kautmanova I."/>
            <person name="Kiss B."/>
            <person name="Kocsube S."/>
            <person name="Kotiranta H."/>
            <person name="LaButti K.M."/>
            <person name="Lechner B.E."/>
            <person name="Liimatainen K."/>
            <person name="Lipzen A."/>
            <person name="Lukacs Z."/>
            <person name="Mihaltcheva S."/>
            <person name="Morgado L.N."/>
            <person name="Niskanen T."/>
            <person name="Noordeloos M.E."/>
            <person name="Ohm R.A."/>
            <person name="Ortiz-Santana B."/>
            <person name="Ovrebo C."/>
            <person name="Racz N."/>
            <person name="Riley R."/>
            <person name="Savchenko A."/>
            <person name="Shiryaev A."/>
            <person name="Soop K."/>
            <person name="Spirin V."/>
            <person name="Szebenyi C."/>
            <person name="Tomsovsky M."/>
            <person name="Tulloss R.E."/>
            <person name="Uehling J."/>
            <person name="Grigoriev I.V."/>
            <person name="Vagvolgyi C."/>
            <person name="Papp T."/>
            <person name="Martin F.M."/>
            <person name="Miettinen O."/>
            <person name="Hibbett D.S."/>
            <person name="Nagy L.G."/>
        </authorList>
    </citation>
    <scope>NUCLEOTIDE SEQUENCE [LARGE SCALE GENOMIC DNA]</scope>
    <source>
        <strain evidence="1 2">CBS 121175</strain>
    </source>
</reference>
<evidence type="ECO:0000313" key="1">
    <source>
        <dbReference type="EMBL" id="TFK28405.1"/>
    </source>
</evidence>
<proteinExistence type="predicted"/>
<dbReference type="EMBL" id="ML210156">
    <property type="protein sequence ID" value="TFK28405.1"/>
    <property type="molecule type" value="Genomic_DNA"/>
</dbReference>
<protein>
    <submittedName>
        <fullName evidence="1">Uncharacterized protein</fullName>
    </submittedName>
</protein>
<keyword evidence="2" id="KW-1185">Reference proteome</keyword>
<accession>A0A5C3L6V0</accession>
<sequence>MTSLCIQIRRLKSGHTFAAWPTRAALLATLPQFTASTEINLEPEPFPNETQRPTGVYKVNLGSVSISNTHELEAQYKRSLRRHHSYREDDICD</sequence>
<organism evidence="1 2">
    <name type="scientific">Coprinopsis marcescibilis</name>
    <name type="common">Agaric fungus</name>
    <name type="synonym">Psathyrella marcescibilis</name>
    <dbReference type="NCBI Taxonomy" id="230819"/>
    <lineage>
        <taxon>Eukaryota</taxon>
        <taxon>Fungi</taxon>
        <taxon>Dikarya</taxon>
        <taxon>Basidiomycota</taxon>
        <taxon>Agaricomycotina</taxon>
        <taxon>Agaricomycetes</taxon>
        <taxon>Agaricomycetidae</taxon>
        <taxon>Agaricales</taxon>
        <taxon>Agaricineae</taxon>
        <taxon>Psathyrellaceae</taxon>
        <taxon>Coprinopsis</taxon>
    </lineage>
</organism>
<evidence type="ECO:0000313" key="2">
    <source>
        <dbReference type="Proteomes" id="UP000307440"/>
    </source>
</evidence>
<name>A0A5C3L6V0_COPMA</name>